<dbReference type="GO" id="GO:0031573">
    <property type="term" value="P:mitotic intra-S DNA damage checkpoint signaling"/>
    <property type="evidence" value="ECO:0007669"/>
    <property type="project" value="TreeGrafter"/>
</dbReference>
<keyword evidence="12 16" id="KW-0234">DNA repair</keyword>
<evidence type="ECO:0000256" key="12">
    <source>
        <dbReference type="ARBA" id="ARBA00023204"/>
    </source>
</evidence>
<dbReference type="GO" id="GO:0005634">
    <property type="term" value="C:nucleus"/>
    <property type="evidence" value="ECO:0007669"/>
    <property type="project" value="UniProtKB-SubCell"/>
</dbReference>
<keyword evidence="6 16" id="KW-0479">Metal-binding</keyword>
<dbReference type="SUPFAM" id="SSF47802">
    <property type="entry name" value="DNA polymerase beta, N-terminal domain-like"/>
    <property type="match status" value="1"/>
</dbReference>
<dbReference type="Pfam" id="PF02732">
    <property type="entry name" value="ERCC4"/>
    <property type="match status" value="1"/>
</dbReference>
<dbReference type="InterPro" id="IPR006166">
    <property type="entry name" value="ERCC4_domain"/>
</dbReference>
<evidence type="ECO:0000256" key="6">
    <source>
        <dbReference type="ARBA" id="ARBA00022723"/>
    </source>
</evidence>
<evidence type="ECO:0000256" key="15">
    <source>
        <dbReference type="ARBA" id="ARBA00058015"/>
    </source>
</evidence>
<keyword evidence="7 16" id="KW-0255">Endonuclease</keyword>
<evidence type="ECO:0000256" key="1">
    <source>
        <dbReference type="ARBA" id="ARBA00001946"/>
    </source>
</evidence>
<keyword evidence="13 16" id="KW-0539">Nucleus</keyword>
<reference evidence="19" key="2">
    <citation type="submission" date="2021-01" db="EMBL/GenBank/DDBJ databases">
        <authorList>
            <person name="Schikora-Tamarit M.A."/>
        </authorList>
    </citation>
    <scope>NUCLEOTIDE SEQUENCE</scope>
    <source>
        <strain evidence="19">CBS6075</strain>
    </source>
</reference>
<dbReference type="EMBL" id="JAEUBE010000042">
    <property type="protein sequence ID" value="KAH3671841.1"/>
    <property type="molecule type" value="Genomic_DNA"/>
</dbReference>
<comment type="similarity">
    <text evidence="3 16">Belongs to the XPF family.</text>
</comment>
<dbReference type="Gene3D" id="1.10.150.110">
    <property type="entry name" value="DNA polymerase beta, N-terminal domain-like"/>
    <property type="match status" value="1"/>
</dbReference>
<evidence type="ECO:0000256" key="7">
    <source>
        <dbReference type="ARBA" id="ARBA00022759"/>
    </source>
</evidence>
<dbReference type="AlphaFoldDB" id="A0A9P8TB69"/>
<dbReference type="FunFam" id="1.10.10.10:FF:000307">
    <property type="entry name" value="Crossover junction endonuclease MUS81"/>
    <property type="match status" value="1"/>
</dbReference>
<dbReference type="GO" id="GO:0003677">
    <property type="term" value="F:DNA binding"/>
    <property type="evidence" value="ECO:0007669"/>
    <property type="project" value="UniProtKB-UniRule"/>
</dbReference>
<dbReference type="InterPro" id="IPR011335">
    <property type="entry name" value="Restrct_endonuc-II-like"/>
</dbReference>
<evidence type="ECO:0000256" key="10">
    <source>
        <dbReference type="ARBA" id="ARBA00022842"/>
    </source>
</evidence>
<dbReference type="PANTHER" id="PTHR13451">
    <property type="entry name" value="CLASS II CROSSOVER JUNCTION ENDONUCLEASE MUS81"/>
    <property type="match status" value="1"/>
</dbReference>
<feature type="compositionally biased region" description="Basic and acidic residues" evidence="17">
    <location>
        <begin position="91"/>
        <end position="107"/>
    </location>
</feature>
<evidence type="ECO:0000256" key="2">
    <source>
        <dbReference type="ARBA" id="ARBA00004123"/>
    </source>
</evidence>
<dbReference type="CDD" id="cd20074">
    <property type="entry name" value="XPF_nuclease_Mus81"/>
    <property type="match status" value="1"/>
</dbReference>
<name>A0A9P8TB69_9ASCO</name>
<dbReference type="Gene3D" id="1.10.150.670">
    <property type="entry name" value="Crossover junction endonuclease EME1, DNA-binding domain"/>
    <property type="match status" value="1"/>
</dbReference>
<dbReference type="SMART" id="SM00891">
    <property type="entry name" value="ERCC4"/>
    <property type="match status" value="1"/>
</dbReference>
<keyword evidence="14" id="KW-0469">Meiosis</keyword>
<evidence type="ECO:0000256" key="16">
    <source>
        <dbReference type="RuleBase" id="RU369042"/>
    </source>
</evidence>
<comment type="function">
    <text evidence="15 16">Interacts with EME1 to form a DNA structure-specific endonuclease with substrate preference for branched DNA structures with a 5'-end at the branch nick. Typical substrates include 3'-flap structures, D-loops, replication forks and nicked Holliday junctions. May be required in mitosis for the processing of stalled or collapsed replication fork intermediates. May be required in meiosis for the repair of meiosis-specific double strand breaks subsequent to single-end invasion (SEI).</text>
</comment>
<dbReference type="PANTHER" id="PTHR13451:SF0">
    <property type="entry name" value="CROSSOVER JUNCTION ENDONUCLEASE MUS81"/>
    <property type="match status" value="1"/>
</dbReference>
<proteinExistence type="inferred from homology"/>
<protein>
    <recommendedName>
        <fullName evidence="4 16">Crossover junction endonuclease MUS81</fullName>
        <ecNumber evidence="16">3.1.22.-</ecNumber>
    </recommendedName>
</protein>
<evidence type="ECO:0000256" key="13">
    <source>
        <dbReference type="ARBA" id="ARBA00023242"/>
    </source>
</evidence>
<evidence type="ECO:0000313" key="19">
    <source>
        <dbReference type="EMBL" id="KAH3671841.1"/>
    </source>
</evidence>
<evidence type="ECO:0000256" key="17">
    <source>
        <dbReference type="SAM" id="MobiDB-lite"/>
    </source>
</evidence>
<keyword evidence="20" id="KW-1185">Reference proteome</keyword>
<dbReference type="InterPro" id="IPR010996">
    <property type="entry name" value="HHH_MUS81"/>
</dbReference>
<dbReference type="CDD" id="cd21036">
    <property type="entry name" value="WH_MUS81"/>
    <property type="match status" value="1"/>
</dbReference>
<dbReference type="GeneID" id="70231995"/>
<sequence length="552" mass="62913">MELPQDIKHLYVLWMEEELRKQQHAGSKLALTYMRAVQSVKQCPMMLRSPTQLGGLRFIGDKMVAMMRKKLHAYCEEHGYDPPEEAVDEDKENRGAKRTAEKSADGPKKRRQLKSAKRYIPQRNTGSYAILLALYINDPGCDGLTKDDIIKHASKYCTTSFTANPSTGQFYSAWGSIKTLEKNEYVQSHGRPVYYFLTETGLEVAQILKKVEDEQKDDSQSGADSSPILQRVQHEDAGLVERIDTWLPPMSRAAAKPANVQNVAHEIWPIGSYSVELVLDNREVRSREQRDFFSDQLTSHGVSTSVRALTVGDGVWVARHNESGKEAVLDFIFERKRLDDFAASIKDGRYFEQKSRLKRTGINTIFYIVEEQMSSDVSRFSEAIQTCISTSITNSRFHVKRTKDSDSTVQLLTTLSKKIIKYYRQQPLLVLQPRDLKSQQEYAQLLQQVSKENVHLQCVYSFHTFQSLLSKSNMVSVGEMFIKMLMTIKGVSLDKALAIQLHYKTPKNLLDSFEKCTTDKSRMIHDALKDHVGNRKIGSALSAKIYQVWGTQ</sequence>
<evidence type="ECO:0000259" key="18">
    <source>
        <dbReference type="SMART" id="SM00891"/>
    </source>
</evidence>
<comment type="cofactor">
    <cofactor evidence="1 16">
        <name>Mg(2+)</name>
        <dbReference type="ChEBI" id="CHEBI:18420"/>
    </cofactor>
</comment>
<dbReference type="GO" id="GO:0046872">
    <property type="term" value="F:metal ion binding"/>
    <property type="evidence" value="ECO:0007669"/>
    <property type="project" value="UniProtKB-UniRule"/>
</dbReference>
<feature type="domain" description="ERCC4" evidence="18">
    <location>
        <begin position="276"/>
        <end position="373"/>
    </location>
</feature>
<dbReference type="GO" id="GO:0000712">
    <property type="term" value="P:resolution of meiotic recombination intermediates"/>
    <property type="evidence" value="ECO:0007669"/>
    <property type="project" value="TreeGrafter"/>
</dbReference>
<evidence type="ECO:0000256" key="4">
    <source>
        <dbReference type="ARBA" id="ARBA00017114"/>
    </source>
</evidence>
<keyword evidence="9 16" id="KW-0378">Hydrolase</keyword>
<reference evidence="19" key="1">
    <citation type="journal article" date="2021" name="Open Biol.">
        <title>Shared evolutionary footprints suggest mitochondrial oxidative damage underlies multiple complex I losses in fungi.</title>
        <authorList>
            <person name="Schikora-Tamarit M.A."/>
            <person name="Marcet-Houben M."/>
            <person name="Nosek J."/>
            <person name="Gabaldon T."/>
        </authorList>
    </citation>
    <scope>NUCLEOTIDE SEQUENCE</scope>
    <source>
        <strain evidence="19">CBS6075</strain>
    </source>
</reference>
<organism evidence="19 20">
    <name type="scientific">Ogataea philodendri</name>
    <dbReference type="NCBI Taxonomy" id="1378263"/>
    <lineage>
        <taxon>Eukaryota</taxon>
        <taxon>Fungi</taxon>
        <taxon>Dikarya</taxon>
        <taxon>Ascomycota</taxon>
        <taxon>Saccharomycotina</taxon>
        <taxon>Pichiomycetes</taxon>
        <taxon>Pichiales</taxon>
        <taxon>Pichiaceae</taxon>
        <taxon>Ogataea</taxon>
    </lineage>
</organism>
<dbReference type="FunFam" id="3.40.50.10130:FF:000005">
    <property type="entry name" value="crossover junction endonuclease MUS81 isoform X1"/>
    <property type="match status" value="1"/>
</dbReference>
<evidence type="ECO:0000256" key="3">
    <source>
        <dbReference type="ARBA" id="ARBA00010015"/>
    </source>
</evidence>
<dbReference type="GO" id="GO:0000727">
    <property type="term" value="P:double-strand break repair via break-induced replication"/>
    <property type="evidence" value="ECO:0007669"/>
    <property type="project" value="UniProtKB-UniRule"/>
</dbReference>
<dbReference type="OrthoDB" id="5963188at2759"/>
<comment type="caution">
    <text evidence="19">The sequence shown here is derived from an EMBL/GenBank/DDBJ whole genome shotgun (WGS) entry which is preliminary data.</text>
</comment>
<evidence type="ECO:0000256" key="9">
    <source>
        <dbReference type="ARBA" id="ARBA00022801"/>
    </source>
</evidence>
<dbReference type="InterPro" id="IPR027421">
    <property type="entry name" value="DNA_pol_lamdba_lyase_dom_sf"/>
</dbReference>
<dbReference type="InterPro" id="IPR047417">
    <property type="entry name" value="WHD_MUS81"/>
</dbReference>
<dbReference type="Pfam" id="PF21136">
    <property type="entry name" value="WHD_MUS81"/>
    <property type="match status" value="1"/>
</dbReference>
<dbReference type="EC" id="3.1.22.-" evidence="16"/>
<feature type="region of interest" description="Disordered" evidence="17">
    <location>
        <begin position="80"/>
        <end position="115"/>
    </location>
</feature>
<dbReference type="GO" id="GO:0008821">
    <property type="term" value="F:crossover junction DNA endonuclease activity"/>
    <property type="evidence" value="ECO:0007669"/>
    <property type="project" value="UniProtKB-UniRule"/>
</dbReference>
<evidence type="ECO:0000256" key="8">
    <source>
        <dbReference type="ARBA" id="ARBA00022763"/>
    </source>
</evidence>
<keyword evidence="11 16" id="KW-0233">DNA recombination</keyword>
<dbReference type="Proteomes" id="UP000769157">
    <property type="component" value="Unassembled WGS sequence"/>
</dbReference>
<keyword evidence="5 16" id="KW-0540">Nuclease</keyword>
<comment type="subunit">
    <text evidence="16">Interacts with EME1.</text>
</comment>
<dbReference type="Gene3D" id="3.40.50.10130">
    <property type="match status" value="1"/>
</dbReference>
<evidence type="ECO:0000256" key="5">
    <source>
        <dbReference type="ARBA" id="ARBA00022722"/>
    </source>
</evidence>
<accession>A0A9P8TB69</accession>
<dbReference type="Gene3D" id="1.10.10.10">
    <property type="entry name" value="Winged helix-like DNA-binding domain superfamily/Winged helix DNA-binding domain"/>
    <property type="match status" value="1"/>
</dbReference>
<dbReference type="InterPro" id="IPR042530">
    <property type="entry name" value="EME1/EME2_C"/>
</dbReference>
<evidence type="ECO:0000256" key="11">
    <source>
        <dbReference type="ARBA" id="ARBA00023172"/>
    </source>
</evidence>
<dbReference type="InterPro" id="IPR036388">
    <property type="entry name" value="WH-like_DNA-bd_sf"/>
</dbReference>
<dbReference type="InterPro" id="IPR033309">
    <property type="entry name" value="Mus81"/>
</dbReference>
<dbReference type="GO" id="GO:0048257">
    <property type="term" value="F:3'-flap endonuclease activity"/>
    <property type="evidence" value="ECO:0007669"/>
    <property type="project" value="TreeGrafter"/>
</dbReference>
<dbReference type="InterPro" id="IPR047416">
    <property type="entry name" value="XPF_nuclease_Mus81"/>
</dbReference>
<dbReference type="GO" id="GO:0048476">
    <property type="term" value="C:Holliday junction resolvase complex"/>
    <property type="evidence" value="ECO:0007669"/>
    <property type="project" value="UniProtKB-UniRule"/>
</dbReference>
<keyword evidence="10 16" id="KW-0460">Magnesium</keyword>
<gene>
    <name evidence="19" type="ORF">OGAPHI_000027</name>
</gene>
<dbReference type="SUPFAM" id="SSF52980">
    <property type="entry name" value="Restriction endonuclease-like"/>
    <property type="match status" value="1"/>
</dbReference>
<dbReference type="GO" id="GO:0006308">
    <property type="term" value="P:DNA catabolic process"/>
    <property type="evidence" value="ECO:0007669"/>
    <property type="project" value="UniProtKB-UniRule"/>
</dbReference>
<evidence type="ECO:0000256" key="14">
    <source>
        <dbReference type="ARBA" id="ARBA00023254"/>
    </source>
</evidence>
<comment type="subcellular location">
    <subcellularLocation>
        <location evidence="2 16">Nucleus</location>
    </subcellularLocation>
</comment>
<dbReference type="Pfam" id="PF21292">
    <property type="entry name" value="EME1-MUS81_C"/>
    <property type="match status" value="1"/>
</dbReference>
<dbReference type="RefSeq" id="XP_046064956.1">
    <property type="nucleotide sequence ID" value="XM_046203817.1"/>
</dbReference>
<evidence type="ECO:0000313" key="20">
    <source>
        <dbReference type="Proteomes" id="UP000769157"/>
    </source>
</evidence>
<keyword evidence="8 16" id="KW-0227">DNA damage</keyword>
<dbReference type="Pfam" id="PF14716">
    <property type="entry name" value="HHH_8"/>
    <property type="match status" value="1"/>
</dbReference>